<feature type="signal peptide" evidence="1">
    <location>
        <begin position="1"/>
        <end position="26"/>
    </location>
</feature>
<name>A0A9D9HHF3_9SPIR</name>
<dbReference type="EMBL" id="JADIMS010000075">
    <property type="protein sequence ID" value="MBO8450362.1"/>
    <property type="molecule type" value="Genomic_DNA"/>
</dbReference>
<feature type="chain" id="PRO_5038746053" description="Lipoprotein" evidence="1">
    <location>
        <begin position="27"/>
        <end position="210"/>
    </location>
</feature>
<sequence length="210" mass="23379">MRKTPFLFFSLTAAAALLFTSCLDYVQSLSWQDGKYRLYTKVTLSKKLLSMTETGSGEFLRKLEKGAHNTFPEPVETIPVNTETEAGLELILTINPRKASAREQQLLPKRNGEIISVPFLIGQRESTGSLSGLQGEEESYARIMLSTAKCRVLIAKTVLPSVSSAWFAGRGGQDYSIPVYDYGESFCLEIPLTVLYDSGMYNTENILLRQ</sequence>
<reference evidence="2" key="1">
    <citation type="submission" date="2020-10" db="EMBL/GenBank/DDBJ databases">
        <authorList>
            <person name="Gilroy R."/>
        </authorList>
    </citation>
    <scope>NUCLEOTIDE SEQUENCE</scope>
    <source>
        <strain evidence="2">B3-4054</strain>
    </source>
</reference>
<evidence type="ECO:0008006" key="4">
    <source>
        <dbReference type="Google" id="ProtNLM"/>
    </source>
</evidence>
<keyword evidence="1" id="KW-0732">Signal</keyword>
<accession>A0A9D9HHF3</accession>
<evidence type="ECO:0000256" key="1">
    <source>
        <dbReference type="SAM" id="SignalP"/>
    </source>
</evidence>
<proteinExistence type="predicted"/>
<dbReference type="PROSITE" id="PS51257">
    <property type="entry name" value="PROKAR_LIPOPROTEIN"/>
    <property type="match status" value="1"/>
</dbReference>
<protein>
    <recommendedName>
        <fullName evidence="4">Lipoprotein</fullName>
    </recommendedName>
</protein>
<gene>
    <name evidence="2" type="ORF">IAA96_04570</name>
</gene>
<evidence type="ECO:0000313" key="2">
    <source>
        <dbReference type="EMBL" id="MBO8450362.1"/>
    </source>
</evidence>
<dbReference type="Proteomes" id="UP000823616">
    <property type="component" value="Unassembled WGS sequence"/>
</dbReference>
<dbReference type="AlphaFoldDB" id="A0A9D9HHF3"/>
<comment type="caution">
    <text evidence="2">The sequence shown here is derived from an EMBL/GenBank/DDBJ whole genome shotgun (WGS) entry which is preliminary data.</text>
</comment>
<reference evidence="2" key="2">
    <citation type="journal article" date="2021" name="PeerJ">
        <title>Extensive microbial diversity within the chicken gut microbiome revealed by metagenomics and culture.</title>
        <authorList>
            <person name="Gilroy R."/>
            <person name="Ravi A."/>
            <person name="Getino M."/>
            <person name="Pursley I."/>
            <person name="Horton D.L."/>
            <person name="Alikhan N.F."/>
            <person name="Baker D."/>
            <person name="Gharbi K."/>
            <person name="Hall N."/>
            <person name="Watson M."/>
            <person name="Adriaenssens E.M."/>
            <person name="Foster-Nyarko E."/>
            <person name="Jarju S."/>
            <person name="Secka A."/>
            <person name="Antonio M."/>
            <person name="Oren A."/>
            <person name="Chaudhuri R.R."/>
            <person name="La Ragione R."/>
            <person name="Hildebrand F."/>
            <person name="Pallen M.J."/>
        </authorList>
    </citation>
    <scope>NUCLEOTIDE SEQUENCE</scope>
    <source>
        <strain evidence="2">B3-4054</strain>
    </source>
</reference>
<organism evidence="2 3">
    <name type="scientific">Candidatus Avitreponema avistercoris</name>
    <dbReference type="NCBI Taxonomy" id="2840705"/>
    <lineage>
        <taxon>Bacteria</taxon>
        <taxon>Pseudomonadati</taxon>
        <taxon>Spirochaetota</taxon>
        <taxon>Spirochaetia</taxon>
        <taxon>Spirochaetales</taxon>
        <taxon>Candidatus Avitreponema</taxon>
    </lineage>
</organism>
<evidence type="ECO:0000313" key="3">
    <source>
        <dbReference type="Proteomes" id="UP000823616"/>
    </source>
</evidence>